<dbReference type="EMBL" id="JXJN01014587">
    <property type="status" value="NOT_ANNOTATED_CDS"/>
    <property type="molecule type" value="Genomic_DNA"/>
</dbReference>
<evidence type="ECO:0000313" key="2">
    <source>
        <dbReference type="Proteomes" id="UP000092460"/>
    </source>
</evidence>
<reference evidence="2" key="1">
    <citation type="submission" date="2015-01" db="EMBL/GenBank/DDBJ databases">
        <authorList>
            <person name="Aksoy S."/>
            <person name="Warren W."/>
            <person name="Wilson R.K."/>
        </authorList>
    </citation>
    <scope>NUCLEOTIDE SEQUENCE [LARGE SCALE GENOMIC DNA]</scope>
    <source>
        <strain evidence="2">IAEA</strain>
    </source>
</reference>
<dbReference type="EnsemblMetazoa" id="GPPI030562-RA">
    <property type="protein sequence ID" value="GPPI030562-PA"/>
    <property type="gene ID" value="GPPI030562"/>
</dbReference>
<proteinExistence type="predicted"/>
<dbReference type="AlphaFoldDB" id="A0A1B0BHT3"/>
<reference evidence="1" key="2">
    <citation type="submission" date="2020-05" db="UniProtKB">
        <authorList>
            <consortium name="EnsemblMetazoa"/>
        </authorList>
    </citation>
    <scope>IDENTIFICATION</scope>
    <source>
        <strain evidence="1">IAEA</strain>
    </source>
</reference>
<name>A0A1B0BHT3_9MUSC</name>
<accession>A0A1B0BHT3</accession>
<sequence>MKHATHFSVTFSTFDKKFCLSSSKSVLRSLHSVQDQCSALVAFETSFAALPVTDGWFIVTIITGLLPVSDLRCCLGCRNCGCLSKCNITYRFYYL</sequence>
<dbReference type="VEuPathDB" id="VectorBase:GPPI030562"/>
<organism evidence="1 2">
    <name type="scientific">Glossina palpalis gambiensis</name>
    <dbReference type="NCBI Taxonomy" id="67801"/>
    <lineage>
        <taxon>Eukaryota</taxon>
        <taxon>Metazoa</taxon>
        <taxon>Ecdysozoa</taxon>
        <taxon>Arthropoda</taxon>
        <taxon>Hexapoda</taxon>
        <taxon>Insecta</taxon>
        <taxon>Pterygota</taxon>
        <taxon>Neoptera</taxon>
        <taxon>Endopterygota</taxon>
        <taxon>Diptera</taxon>
        <taxon>Brachycera</taxon>
        <taxon>Muscomorpha</taxon>
        <taxon>Hippoboscoidea</taxon>
        <taxon>Glossinidae</taxon>
        <taxon>Glossina</taxon>
    </lineage>
</organism>
<evidence type="ECO:0000313" key="1">
    <source>
        <dbReference type="EnsemblMetazoa" id="GPPI030562-PA"/>
    </source>
</evidence>
<keyword evidence="2" id="KW-1185">Reference proteome</keyword>
<protein>
    <submittedName>
        <fullName evidence="1">Uncharacterized protein</fullName>
    </submittedName>
</protein>
<dbReference type="Proteomes" id="UP000092460">
    <property type="component" value="Unassembled WGS sequence"/>
</dbReference>